<dbReference type="Proteomes" id="UP000298138">
    <property type="component" value="Unassembled WGS sequence"/>
</dbReference>
<protein>
    <submittedName>
        <fullName evidence="2">Uncharacterized protein</fullName>
    </submittedName>
</protein>
<organism evidence="2 3">
    <name type="scientific">Ascodesmis nigricans</name>
    <dbReference type="NCBI Taxonomy" id="341454"/>
    <lineage>
        <taxon>Eukaryota</taxon>
        <taxon>Fungi</taxon>
        <taxon>Dikarya</taxon>
        <taxon>Ascomycota</taxon>
        <taxon>Pezizomycotina</taxon>
        <taxon>Pezizomycetes</taxon>
        <taxon>Pezizales</taxon>
        <taxon>Ascodesmidaceae</taxon>
        <taxon>Ascodesmis</taxon>
    </lineage>
</organism>
<sequence>MPTFISHALSLLSSSRQSILHSTGIPSRPSPTGNSAGPACQSAALSSHITWCDVAPPSIPPTQILLPAACAPHNLESVIHTPQAATRKTSRT</sequence>
<evidence type="ECO:0000256" key="1">
    <source>
        <dbReference type="SAM" id="MobiDB-lite"/>
    </source>
</evidence>
<dbReference type="EMBL" id="ML220131">
    <property type="protein sequence ID" value="TGZ79507.1"/>
    <property type="molecule type" value="Genomic_DNA"/>
</dbReference>
<evidence type="ECO:0000313" key="2">
    <source>
        <dbReference type="EMBL" id="TGZ79507.1"/>
    </source>
</evidence>
<keyword evidence="3" id="KW-1185">Reference proteome</keyword>
<proteinExistence type="predicted"/>
<gene>
    <name evidence="2" type="ORF">EX30DRAFT_109342</name>
</gene>
<accession>A0A4S2MSW4</accession>
<dbReference type="InParanoid" id="A0A4S2MSW4"/>
<name>A0A4S2MSW4_9PEZI</name>
<dbReference type="AlphaFoldDB" id="A0A4S2MSW4"/>
<evidence type="ECO:0000313" key="3">
    <source>
        <dbReference type="Proteomes" id="UP000298138"/>
    </source>
</evidence>
<feature type="region of interest" description="Disordered" evidence="1">
    <location>
        <begin position="20"/>
        <end position="39"/>
    </location>
</feature>
<reference evidence="2 3" key="1">
    <citation type="submission" date="2019-04" db="EMBL/GenBank/DDBJ databases">
        <title>Comparative genomics and transcriptomics to analyze fruiting body development in filamentous ascomycetes.</title>
        <authorList>
            <consortium name="DOE Joint Genome Institute"/>
            <person name="Lutkenhaus R."/>
            <person name="Traeger S."/>
            <person name="Breuer J."/>
            <person name="Kuo A."/>
            <person name="Lipzen A."/>
            <person name="Pangilinan J."/>
            <person name="Dilworth D."/>
            <person name="Sandor L."/>
            <person name="Poggeler S."/>
            <person name="Barry K."/>
            <person name="Grigoriev I.V."/>
            <person name="Nowrousian M."/>
        </authorList>
    </citation>
    <scope>NUCLEOTIDE SEQUENCE [LARGE SCALE GENOMIC DNA]</scope>
    <source>
        <strain evidence="2 3">CBS 389.68</strain>
    </source>
</reference>